<comment type="caution">
    <text evidence="2">The sequence shown here is derived from an EMBL/GenBank/DDBJ whole genome shotgun (WGS) entry which is preliminary data.</text>
</comment>
<dbReference type="GO" id="GO:0005524">
    <property type="term" value="F:ATP binding"/>
    <property type="evidence" value="ECO:0007669"/>
    <property type="project" value="InterPro"/>
</dbReference>
<name>A0A2P6MQ22_9EUKA</name>
<dbReference type="InterPro" id="IPR011009">
    <property type="entry name" value="Kinase-like_dom_sf"/>
</dbReference>
<dbReference type="AlphaFoldDB" id="A0A2P6MQ22"/>
<dbReference type="EMBL" id="MDYQ01000542">
    <property type="protein sequence ID" value="PRP73801.1"/>
    <property type="molecule type" value="Genomic_DNA"/>
</dbReference>
<keyword evidence="3" id="KW-1185">Reference proteome</keyword>
<evidence type="ECO:0000313" key="2">
    <source>
        <dbReference type="EMBL" id="PRP73801.1"/>
    </source>
</evidence>
<dbReference type="InterPro" id="IPR000719">
    <property type="entry name" value="Prot_kinase_dom"/>
</dbReference>
<reference evidence="2 3" key="1">
    <citation type="journal article" date="2018" name="Genome Biol. Evol.">
        <title>Multiple Roots of Fruiting Body Formation in Amoebozoa.</title>
        <authorList>
            <person name="Hillmann F."/>
            <person name="Forbes G."/>
            <person name="Novohradska S."/>
            <person name="Ferling I."/>
            <person name="Riege K."/>
            <person name="Groth M."/>
            <person name="Westermann M."/>
            <person name="Marz M."/>
            <person name="Spaller T."/>
            <person name="Winckler T."/>
            <person name="Schaap P."/>
            <person name="Glockner G."/>
        </authorList>
    </citation>
    <scope>NUCLEOTIDE SEQUENCE [LARGE SCALE GENOMIC DNA]</scope>
    <source>
        <strain evidence="2 3">Jena</strain>
    </source>
</reference>
<evidence type="ECO:0000313" key="3">
    <source>
        <dbReference type="Proteomes" id="UP000241769"/>
    </source>
</evidence>
<dbReference type="Gene3D" id="1.10.510.10">
    <property type="entry name" value="Transferase(Phosphotransferase) domain 1"/>
    <property type="match status" value="1"/>
</dbReference>
<dbReference type="InParanoid" id="A0A2P6MQ22"/>
<dbReference type="GO" id="GO:0004672">
    <property type="term" value="F:protein kinase activity"/>
    <property type="evidence" value="ECO:0007669"/>
    <property type="project" value="InterPro"/>
</dbReference>
<gene>
    <name evidence="2" type="ORF">PROFUN_16565</name>
</gene>
<dbReference type="PROSITE" id="PS50011">
    <property type="entry name" value="PROTEIN_KINASE_DOM"/>
    <property type="match status" value="1"/>
</dbReference>
<sequence>MRQALGGQDIPEKIRIRIEKNPIWSNLLANSKTTSSDLIRIYRSAEAQIQSSTIKLASIQTGSGDSIFAPVYNSNTGEIWLAEIFMPQIEESVIINEWEASQAAQSPHLIRYEHTFMFEDTMKVNHKAIVMPYYPGTIQDILSAHKGNPLNPKIIYQLALSLLHAIISLHKAGLVHCNIKPSPFLTQQRTSSRTIERPLYRFPPRLHKASIERTNAYKCFAEDYQTEHRRRSIQCEILGESTIGSFGLSIGLRMSRRLRDSRSNGETISSDFDLHASPLLAPIDIANRPQTSLLEADSSSTTTPTSERCTT</sequence>
<protein>
    <recommendedName>
        <fullName evidence="1">Protein kinase domain-containing protein</fullName>
    </recommendedName>
</protein>
<dbReference type="SUPFAM" id="SSF56112">
    <property type="entry name" value="Protein kinase-like (PK-like)"/>
    <property type="match status" value="1"/>
</dbReference>
<organism evidence="2 3">
    <name type="scientific">Planoprotostelium fungivorum</name>
    <dbReference type="NCBI Taxonomy" id="1890364"/>
    <lineage>
        <taxon>Eukaryota</taxon>
        <taxon>Amoebozoa</taxon>
        <taxon>Evosea</taxon>
        <taxon>Variosea</taxon>
        <taxon>Cavosteliida</taxon>
        <taxon>Cavosteliaceae</taxon>
        <taxon>Planoprotostelium</taxon>
    </lineage>
</organism>
<proteinExistence type="predicted"/>
<dbReference type="Proteomes" id="UP000241769">
    <property type="component" value="Unassembled WGS sequence"/>
</dbReference>
<feature type="domain" description="Protein kinase" evidence="1">
    <location>
        <begin position="53"/>
        <end position="311"/>
    </location>
</feature>
<accession>A0A2P6MQ22</accession>
<evidence type="ECO:0000259" key="1">
    <source>
        <dbReference type="PROSITE" id="PS50011"/>
    </source>
</evidence>